<feature type="region of interest" description="Disordered" evidence="2">
    <location>
        <begin position="682"/>
        <end position="744"/>
    </location>
</feature>
<reference evidence="5" key="1">
    <citation type="submission" date="2016-10" db="EMBL/GenBank/DDBJ databases">
        <authorList>
            <person name="Varghese N."/>
            <person name="Submissions S."/>
        </authorList>
    </citation>
    <scope>NUCLEOTIDE SEQUENCE [LARGE SCALE GENOMIC DNA]</scope>
    <source>
        <strain evidence="5">DSM 24499</strain>
    </source>
</reference>
<keyword evidence="3" id="KW-0812">Transmembrane</keyword>
<feature type="compositionally biased region" description="Basic and acidic residues" evidence="2">
    <location>
        <begin position="734"/>
        <end position="744"/>
    </location>
</feature>
<dbReference type="Proteomes" id="UP000199438">
    <property type="component" value="Unassembled WGS sequence"/>
</dbReference>
<keyword evidence="5" id="KW-1185">Reference proteome</keyword>
<feature type="compositionally biased region" description="Basic and acidic residues" evidence="2">
    <location>
        <begin position="682"/>
        <end position="715"/>
    </location>
</feature>
<feature type="transmembrane region" description="Helical" evidence="3">
    <location>
        <begin position="25"/>
        <end position="47"/>
    </location>
</feature>
<feature type="transmembrane region" description="Helical" evidence="3">
    <location>
        <begin position="59"/>
        <end position="82"/>
    </location>
</feature>
<dbReference type="AlphaFoldDB" id="A0A1I1DNJ1"/>
<dbReference type="STRING" id="1334022.SAMN04487907_101517"/>
<proteinExistence type="predicted"/>
<evidence type="ECO:0000256" key="1">
    <source>
        <dbReference type="SAM" id="Coils"/>
    </source>
</evidence>
<keyword evidence="1" id="KW-0175">Coiled coil</keyword>
<name>A0A1I1DNJ1_9FLAO</name>
<keyword evidence="3" id="KW-1133">Transmembrane helix</keyword>
<feature type="coiled-coil region" evidence="1">
    <location>
        <begin position="953"/>
        <end position="987"/>
    </location>
</feature>
<feature type="region of interest" description="Disordered" evidence="2">
    <location>
        <begin position="881"/>
        <end position="938"/>
    </location>
</feature>
<feature type="transmembrane region" description="Helical" evidence="3">
    <location>
        <begin position="153"/>
        <end position="171"/>
    </location>
</feature>
<evidence type="ECO:0000256" key="3">
    <source>
        <dbReference type="SAM" id="Phobius"/>
    </source>
</evidence>
<sequence>MNFMAEFEAVKDQLQSFIRKYQLNLLIKGSALFVLSGLLFFLLVLSLENFIWFDTSFRFVLFVSFLVVELILLIFFIGLPLLKVLDLNRAISDKEAAILIGRYFPEIDDRLLNLIELKSQRNSEFLEAAIRQRASELKFYNFKKAVNFSQYRNYMLAASIPVLLILAFVISGKGEWLFNSFDRIKNYDQVYTKPAPFSFILNNEDLKVIESEDYLLEVNVVGEEVPNQVKINVGDAEYFMKQLEPGRFTHIFRNVTENQEFKLKTNNISSETYNLAIIPVPELVNFNIQIQYPEYLDLENEEINGEGSLTIPEGTELEWNFQHRNTKTVNLQFPDTLIEVENNFKDHFSQSLNYTLSTSNAVLKNYQPLSFQLEIVKDRSPKITVEEKVDSINRSSKFYGGKISDDHGISNLRLKYRKVGEEEFQSKSISFNRGNVSQFYSSFPGDLEVEEGSSYEYFFQVFDNDEVNGSKSASSEFFTFYNKTSEEISDQELQDQEENIDNLSKEFEKFKEEDELNNLLNDQLENKEFDYEQKQKLESFIKSQERENELMKKFSKSIEKKLSDADPENKDAKNLKDRLENSQDKLKDNHKLLDELKEYSDKIQDENLQKKLRNLSKNKKSSKRSLEQLVELTKQYYVEQKYNQLVDKINRLGQEQENLEKSESSQEDINSKFKQIQKDLDELQNKNQDLKRPKSLERNKESEQDINKDLEDLKSNENNSSEEQKKKGQQNAGEKMKELAKEMRQSSSSMEMEMLQADTEALRKVLDNLVIFSFEQENLMDRFREINSSSPEFSSELKNQYVLKENFEHIDDSLFTLGLNNEFIAEKVFEYLEEVSFNLDNSLDELADVRLSKALSSQQYTTTGANDLAVLLNEILDNMNDQMNSGSGNGSGSAGSGGEGGGPQLPDVIKKQQQLGDDIQEQIQKSQEGSQQQEGEGAQSELFEIYKRQEEIRNELNEILQQNGMDLEDLKQDYDSLEKDILNNNLNQNSLESLDRINQKMLYLKQSINQKGELEERKSKSNLRRFDNQSYEPNIDIKDYFNSIEILDRQTLPLRPNLKKRINTYFNE</sequence>
<evidence type="ECO:0000313" key="4">
    <source>
        <dbReference type="EMBL" id="SFB76545.1"/>
    </source>
</evidence>
<gene>
    <name evidence="4" type="ORF">SAMN04487907_101517</name>
</gene>
<accession>A0A1I1DNJ1</accession>
<evidence type="ECO:0000313" key="5">
    <source>
        <dbReference type="Proteomes" id="UP000199438"/>
    </source>
</evidence>
<feature type="compositionally biased region" description="Gly residues" evidence="2">
    <location>
        <begin position="887"/>
        <end position="903"/>
    </location>
</feature>
<evidence type="ECO:0000256" key="2">
    <source>
        <dbReference type="SAM" id="MobiDB-lite"/>
    </source>
</evidence>
<feature type="compositionally biased region" description="Low complexity" evidence="2">
    <location>
        <begin position="921"/>
        <end position="938"/>
    </location>
</feature>
<organism evidence="4 5">
    <name type="scientific">Zunongwangia mangrovi</name>
    <dbReference type="NCBI Taxonomy" id="1334022"/>
    <lineage>
        <taxon>Bacteria</taxon>
        <taxon>Pseudomonadati</taxon>
        <taxon>Bacteroidota</taxon>
        <taxon>Flavobacteriia</taxon>
        <taxon>Flavobacteriales</taxon>
        <taxon>Flavobacteriaceae</taxon>
        <taxon>Zunongwangia</taxon>
    </lineage>
</organism>
<dbReference type="EMBL" id="FOKV01000001">
    <property type="protein sequence ID" value="SFB76545.1"/>
    <property type="molecule type" value="Genomic_DNA"/>
</dbReference>
<protein>
    <submittedName>
        <fullName evidence="4">Uncharacterized protein</fullName>
    </submittedName>
</protein>
<keyword evidence="3" id="KW-0472">Membrane</keyword>
<feature type="coiled-coil region" evidence="1">
    <location>
        <begin position="486"/>
        <end position="513"/>
    </location>
</feature>